<keyword evidence="1 3" id="KW-0378">Hydrolase</keyword>
<proteinExistence type="predicted"/>
<dbReference type="Gene3D" id="1.10.3210.10">
    <property type="entry name" value="Hypothetical protein af1432"/>
    <property type="match status" value="1"/>
</dbReference>
<evidence type="ECO:0000313" key="3">
    <source>
        <dbReference type="EMBL" id="MBC8610238.1"/>
    </source>
</evidence>
<evidence type="ECO:0000256" key="1">
    <source>
        <dbReference type="ARBA" id="ARBA00022801"/>
    </source>
</evidence>
<dbReference type="PANTHER" id="PTHR11845:SF13">
    <property type="entry name" value="5'-DEOXYNUCLEOTIDASE HDDC2"/>
    <property type="match status" value="1"/>
</dbReference>
<dbReference type="AlphaFoldDB" id="A0A8J6PBB6"/>
<organism evidence="3 4">
    <name type="scientific">Massiliimalia timonensis</name>
    <dbReference type="NCBI Taxonomy" id="1987501"/>
    <lineage>
        <taxon>Bacteria</taxon>
        <taxon>Bacillati</taxon>
        <taxon>Bacillota</taxon>
        <taxon>Clostridia</taxon>
        <taxon>Eubacteriales</taxon>
        <taxon>Oscillospiraceae</taxon>
        <taxon>Massiliimalia</taxon>
    </lineage>
</organism>
<dbReference type="PANTHER" id="PTHR11845">
    <property type="entry name" value="5'-DEOXYNUCLEOTIDASE HDDC2"/>
    <property type="match status" value="1"/>
</dbReference>
<dbReference type="SUPFAM" id="SSF109604">
    <property type="entry name" value="HD-domain/PDEase-like"/>
    <property type="match status" value="1"/>
</dbReference>
<dbReference type="Pfam" id="PF12917">
    <property type="entry name" value="YfbR-like"/>
    <property type="match status" value="1"/>
</dbReference>
<comment type="caution">
    <text evidence="3">The sequence shown here is derived from an EMBL/GenBank/DDBJ whole genome shotgun (WGS) entry which is preliminary data.</text>
</comment>
<protein>
    <submittedName>
        <fullName evidence="3">5'-deoxynucleotidase</fullName>
        <ecNumber evidence="3">3.1.3.89</ecNumber>
    </submittedName>
</protein>
<dbReference type="GO" id="GO:0002953">
    <property type="term" value="F:5'-deoxynucleotidase activity"/>
    <property type="evidence" value="ECO:0007669"/>
    <property type="project" value="UniProtKB-EC"/>
</dbReference>
<dbReference type="EMBL" id="JACRTL010000001">
    <property type="protein sequence ID" value="MBC8610238.1"/>
    <property type="molecule type" value="Genomic_DNA"/>
</dbReference>
<dbReference type="NCBIfam" id="NF003009">
    <property type="entry name" value="PRK03826.1"/>
    <property type="match status" value="1"/>
</dbReference>
<reference evidence="3" key="1">
    <citation type="submission" date="2020-08" db="EMBL/GenBank/DDBJ databases">
        <title>Genome public.</title>
        <authorList>
            <person name="Liu C."/>
            <person name="Sun Q."/>
        </authorList>
    </citation>
    <scope>NUCLEOTIDE SEQUENCE</scope>
    <source>
        <strain evidence="3">NSJ-15</strain>
    </source>
</reference>
<keyword evidence="4" id="KW-1185">Reference proteome</keyword>
<accession>A0A8J6PBB6</accession>
<dbReference type="RefSeq" id="WP_187536252.1">
    <property type="nucleotide sequence ID" value="NZ_JACRTL010000001.1"/>
</dbReference>
<name>A0A8J6PBB6_9FIRM</name>
<gene>
    <name evidence="3" type="primary">yfbR</name>
    <name evidence="3" type="ORF">H8702_03750</name>
</gene>
<dbReference type="CDD" id="cd00077">
    <property type="entry name" value="HDc"/>
    <property type="match status" value="1"/>
</dbReference>
<dbReference type="EC" id="3.1.3.89" evidence="3"/>
<dbReference type="InterPro" id="IPR003607">
    <property type="entry name" value="HD/PDEase_dom"/>
</dbReference>
<dbReference type="Proteomes" id="UP000632659">
    <property type="component" value="Unassembled WGS sequence"/>
</dbReference>
<dbReference type="SMART" id="SM00471">
    <property type="entry name" value="HDc"/>
    <property type="match status" value="1"/>
</dbReference>
<feature type="domain" description="HD/PDEase" evidence="2">
    <location>
        <begin position="25"/>
        <end position="150"/>
    </location>
</feature>
<sequence>MENNFYSMVLRMKHVDRWGLMRNTWKESLSEHSLDVAVLAHALAVLRKKRFGKEADPHRAAVLALFHDASEIITGDLPTPVKYYNDEITTAYKKIEETASHSLLSFLPQDLQPDYEPLLIPQKEDQELWVLVKAADKLSALIKCLEEEKAGNLEFSVAKEAQLRALHQMELPEVELFLSEFLSGFTKTLDEQSSTVVEKNGQN</sequence>
<evidence type="ECO:0000259" key="2">
    <source>
        <dbReference type="SMART" id="SM00471"/>
    </source>
</evidence>
<dbReference type="InterPro" id="IPR039356">
    <property type="entry name" value="YfbR/HDDC2"/>
</dbReference>
<dbReference type="GO" id="GO:0005737">
    <property type="term" value="C:cytoplasm"/>
    <property type="evidence" value="ECO:0007669"/>
    <property type="project" value="TreeGrafter"/>
</dbReference>
<evidence type="ECO:0000313" key="4">
    <source>
        <dbReference type="Proteomes" id="UP000632659"/>
    </source>
</evidence>